<reference evidence="3" key="1">
    <citation type="submission" date="2017-04" db="EMBL/GenBank/DDBJ databases">
        <authorList>
            <person name="Varghese N."/>
            <person name="Submissions S."/>
        </authorList>
    </citation>
    <scope>NUCLEOTIDE SEQUENCE [LARGE SCALE GENOMIC DNA]</scope>
    <source>
        <strain evidence="3">VKM Ac-2510</strain>
    </source>
</reference>
<proteinExistence type="predicted"/>
<dbReference type="InterPro" id="IPR029068">
    <property type="entry name" value="Glyas_Bleomycin-R_OHBP_Dase"/>
</dbReference>
<keyword evidence="3" id="KW-1185">Reference proteome</keyword>
<name>A0A1X7KVK5_9MICO</name>
<organism evidence="2 3">
    <name type="scientific">Agreia pratensis</name>
    <dbReference type="NCBI Taxonomy" id="150121"/>
    <lineage>
        <taxon>Bacteria</taxon>
        <taxon>Bacillati</taxon>
        <taxon>Actinomycetota</taxon>
        <taxon>Actinomycetes</taxon>
        <taxon>Micrococcales</taxon>
        <taxon>Microbacteriaceae</taxon>
        <taxon>Agreia</taxon>
    </lineage>
</organism>
<evidence type="ECO:0000259" key="1">
    <source>
        <dbReference type="PROSITE" id="PS51819"/>
    </source>
</evidence>
<dbReference type="EMBL" id="FXAY01000005">
    <property type="protein sequence ID" value="SMG44883.1"/>
    <property type="molecule type" value="Genomic_DNA"/>
</dbReference>
<dbReference type="SUPFAM" id="SSF54593">
    <property type="entry name" value="Glyoxalase/Bleomycin resistance protein/Dihydroxybiphenyl dioxygenase"/>
    <property type="match status" value="1"/>
</dbReference>
<dbReference type="AlphaFoldDB" id="A0A1X7KVK5"/>
<evidence type="ECO:0000313" key="3">
    <source>
        <dbReference type="Proteomes" id="UP000193244"/>
    </source>
</evidence>
<dbReference type="OrthoDB" id="4548523at2"/>
<sequence>MSDQPAAVEFAGVGNVFYFVDDLDAAIEWYSARLRREPVVRGGALVAFDLDGTRLTLHQKDELNSPGPAGTSPYWTVSDVDAFVEEWTAHGAVAHRGPKTVFTGERLCQMLDPFGNLFSVREAAPKD</sequence>
<gene>
    <name evidence="2" type="ORF">SAMN06296010_2934</name>
</gene>
<evidence type="ECO:0000313" key="2">
    <source>
        <dbReference type="EMBL" id="SMG44883.1"/>
    </source>
</evidence>
<accession>A0A1X7KVK5</accession>
<dbReference type="RefSeq" id="WP_139824924.1">
    <property type="nucleotide sequence ID" value="NZ_FXAY01000005.1"/>
</dbReference>
<dbReference type="Gene3D" id="3.10.180.10">
    <property type="entry name" value="2,3-Dihydroxybiphenyl 1,2-Dioxygenase, domain 1"/>
    <property type="match status" value="1"/>
</dbReference>
<protein>
    <recommendedName>
        <fullName evidence="1">VOC domain-containing protein</fullName>
    </recommendedName>
</protein>
<dbReference type="PROSITE" id="PS51819">
    <property type="entry name" value="VOC"/>
    <property type="match status" value="1"/>
</dbReference>
<dbReference type="Pfam" id="PF00903">
    <property type="entry name" value="Glyoxalase"/>
    <property type="match status" value="1"/>
</dbReference>
<feature type="domain" description="VOC" evidence="1">
    <location>
        <begin position="12"/>
        <end position="123"/>
    </location>
</feature>
<dbReference type="InterPro" id="IPR004360">
    <property type="entry name" value="Glyas_Fos-R_dOase_dom"/>
</dbReference>
<dbReference type="InterPro" id="IPR037523">
    <property type="entry name" value="VOC_core"/>
</dbReference>
<dbReference type="Proteomes" id="UP000193244">
    <property type="component" value="Unassembled WGS sequence"/>
</dbReference>